<reference evidence="2" key="1">
    <citation type="submission" date="2015-02" db="EMBL/GenBank/DDBJ databases">
        <title>Draft Genome of Frankia sp. CpI1-S.</title>
        <authorList>
            <person name="Oshone R.T."/>
            <person name="Ngom M."/>
            <person name="Ghodhbane-Gtari F."/>
            <person name="Gtari M."/>
            <person name="Morris K."/>
            <person name="Thomas K."/>
            <person name="Sen A."/>
            <person name="Tisa L.S."/>
        </authorList>
    </citation>
    <scope>NUCLEOTIDE SEQUENCE [LARGE SCALE GENOMIC DNA]</scope>
    <source>
        <strain evidence="2">CpI1-S</strain>
    </source>
</reference>
<dbReference type="Proteomes" id="UP000032545">
    <property type="component" value="Unassembled WGS sequence"/>
</dbReference>
<organism evidence="1 2">
    <name type="scientific">Frankia torreyi</name>
    <dbReference type="NCBI Taxonomy" id="1856"/>
    <lineage>
        <taxon>Bacteria</taxon>
        <taxon>Bacillati</taxon>
        <taxon>Actinomycetota</taxon>
        <taxon>Actinomycetes</taxon>
        <taxon>Frankiales</taxon>
        <taxon>Frankiaceae</taxon>
        <taxon>Frankia</taxon>
    </lineage>
</organism>
<keyword evidence="2" id="KW-1185">Reference proteome</keyword>
<protein>
    <submittedName>
        <fullName evidence="1">Uncharacterized protein</fullName>
    </submittedName>
</protein>
<dbReference type="InterPro" id="IPR049749">
    <property type="entry name" value="SCO2521-like"/>
</dbReference>
<dbReference type="EMBL" id="JYFN01000022">
    <property type="protein sequence ID" value="KJE22559.1"/>
    <property type="molecule type" value="Genomic_DNA"/>
</dbReference>
<dbReference type="OrthoDB" id="3210171at2"/>
<dbReference type="AlphaFoldDB" id="A0A0D8BEZ1"/>
<accession>A0A0D8BEZ1</accession>
<proteinExistence type="predicted"/>
<comment type="caution">
    <text evidence="1">The sequence shown here is derived from an EMBL/GenBank/DDBJ whole genome shotgun (WGS) entry which is preliminary data.</text>
</comment>
<dbReference type="RefSeq" id="WP_044885696.1">
    <property type="nucleotide sequence ID" value="NZ_JYFN01000022.1"/>
</dbReference>
<evidence type="ECO:0000313" key="1">
    <source>
        <dbReference type="EMBL" id="KJE22559.1"/>
    </source>
</evidence>
<evidence type="ECO:0000313" key="2">
    <source>
        <dbReference type="Proteomes" id="UP000032545"/>
    </source>
</evidence>
<dbReference type="NCBIfam" id="NF040565">
    <property type="entry name" value="SCO2521_fam"/>
    <property type="match status" value="1"/>
</dbReference>
<reference evidence="1 2" key="2">
    <citation type="journal article" date="2016" name="Genome Announc.">
        <title>Permanent Draft Genome Sequences for Two Variants of Frankia sp. Strain CpI1, the First Frankia Strain Isolated from Root Nodules of Comptonia peregrina.</title>
        <authorList>
            <person name="Oshone R."/>
            <person name="Hurst S.G.IV."/>
            <person name="Abebe-Akele F."/>
            <person name="Simpson S."/>
            <person name="Morris K."/>
            <person name="Thomas W.K."/>
            <person name="Tisa L.S."/>
        </authorList>
    </citation>
    <scope>NUCLEOTIDE SEQUENCE [LARGE SCALE GENOMIC DNA]</scope>
    <source>
        <strain evidence="2">CpI1-S</strain>
    </source>
</reference>
<gene>
    <name evidence="1" type="ORF">FF36_03089</name>
</gene>
<sequence>MADERAEGAIPPAGVAHDGSRVLVGEVRTGLLAQSRALTEPEATAVVALRPGSQVRVSARPVPHCVSPDLTLGVHCPVPSASGARRDGLGTVLSRASVTSGRLVQASTHVRIVLGGARPAGRRRPWAYHLAHPGTIEVGGRLSADDLADGFLLTETGDGPGTTLDLGAVCGRLLDQVQESPILDQKPPFRARRTRFRFALLPCGHPAVGESAWSSGSAAADTTSGRSPASGHVCRIGFVVADETVRTLRIHGSGLDLVSIVGLCEDLALHDWLLTTVQHVVAGSRVRAGGGGRLPSQLTPVIDHLLHVWMPGARIGEELLPVWTGLEQRLGFSRQWESLVGWIRDQLALSLLASLGDGAR</sequence>
<dbReference type="PATRIC" id="fig|1502723.3.peg.2483"/>
<name>A0A0D8BEZ1_9ACTN</name>